<gene>
    <name evidence="10" type="ORF">OVN521_LOCUS9749</name>
    <name evidence="11" type="ORF">UXM345_LOCUS14140</name>
    <name evidence="9" type="ORF">WKI299_LOCUS36607</name>
    <name evidence="8" type="ORF">XDN619_LOCUS14609</name>
</gene>
<sequence length="583" mass="64568">MIEKRLSQNQIIPTDKWNSLVDSVSGNRENQWKDSNPAARVKYVLFVIGKVIGLLFLLYIFVCSLDVMSSAFRLVGGKITGKAFTEGAILSNPIGGLMLGLLATVIVQSSSTSTSIVVSMVSSSILPVQRAIPIIMGANIGTSVTNTIVALTQSNRRDEFRRAFAGATVHDMFNWVTVLILLPLEIISGLLFHLTGAITRSISLERKASTNPQFLNVLTKPLTHRIIQLDEKVIQNIALGTVESNVSLIKHYCSYNNVTTENSTSILVPKIYCEFLFSKMSWPDWAIGLCLLFLSIIALCTCLVLLVKLLQSMLKGTISTVIHKTVNANFPGVFHHLTPYLAIGIGCIFTILVQSSSIFTSTLTPLVGLGVISIERMYPFTLGSNIGTTITGIMAALTATTALELRNALQIALCHTFFNIFGILIWFPVPFMRNVPIALAKRLGETTATYRWFAIVYIIGSFFLIPLIIFAISLAGGPAFVGVFAPLSFIALFIIIINFLQIHVPNVLPNLLQTWSWLPRPFRTLAWYDEHIFRSQKQVTVYNENEEKELSTITNRIVENNHSHANKALNNNDDLEKIPEIYT</sequence>
<dbReference type="Proteomes" id="UP000663856">
    <property type="component" value="Unassembled WGS sequence"/>
</dbReference>
<reference evidence="9" key="1">
    <citation type="submission" date="2021-02" db="EMBL/GenBank/DDBJ databases">
        <authorList>
            <person name="Nowell W R."/>
        </authorList>
    </citation>
    <scope>NUCLEOTIDE SEQUENCE</scope>
</reference>
<comment type="similarity">
    <text evidence="2">Belongs to the SLC34A transporter family.</text>
</comment>
<evidence type="ECO:0000256" key="1">
    <source>
        <dbReference type="ARBA" id="ARBA00004424"/>
    </source>
</evidence>
<dbReference type="PANTHER" id="PTHR10010">
    <property type="entry name" value="SOLUTE CARRIER FAMILY 34 SODIUM PHOSPHATE , MEMBER 2-RELATED"/>
    <property type="match status" value="1"/>
</dbReference>
<keyword evidence="13" id="KW-1185">Reference proteome</keyword>
<dbReference type="PANTHER" id="PTHR10010:SF46">
    <property type="entry name" value="SODIUM-DEPENDENT PHOSPHATE TRANSPORT PROTEIN 2B"/>
    <property type="match status" value="1"/>
</dbReference>
<dbReference type="EMBL" id="CAJNRF010017896">
    <property type="protein sequence ID" value="CAF2242793.1"/>
    <property type="molecule type" value="Genomic_DNA"/>
</dbReference>
<dbReference type="NCBIfam" id="TIGR01013">
    <property type="entry name" value="2a58"/>
    <property type="match status" value="1"/>
</dbReference>
<dbReference type="Proteomes" id="UP000663887">
    <property type="component" value="Unassembled WGS sequence"/>
</dbReference>
<keyword evidence="6 7" id="KW-0472">Membrane</keyword>
<evidence type="ECO:0000256" key="6">
    <source>
        <dbReference type="ARBA" id="ARBA00023136"/>
    </source>
</evidence>
<keyword evidence="4 7" id="KW-0812">Transmembrane</keyword>
<dbReference type="EMBL" id="CAJOBF010001579">
    <property type="protein sequence ID" value="CAF3964864.1"/>
    <property type="molecule type" value="Genomic_DNA"/>
</dbReference>
<evidence type="ECO:0000313" key="8">
    <source>
        <dbReference type="EMBL" id="CAF2080479.1"/>
    </source>
</evidence>
<feature type="transmembrane region" description="Helical" evidence="7">
    <location>
        <begin position="409"/>
        <end position="429"/>
    </location>
</feature>
<feature type="transmembrane region" description="Helical" evidence="7">
    <location>
        <begin position="386"/>
        <end position="403"/>
    </location>
</feature>
<comment type="subcellular location">
    <subcellularLocation>
        <location evidence="1">Apical cell membrane</location>
        <topology evidence="1">Multi-pass membrane protein</topology>
    </subcellularLocation>
</comment>
<dbReference type="GO" id="GO:0016324">
    <property type="term" value="C:apical plasma membrane"/>
    <property type="evidence" value="ECO:0007669"/>
    <property type="project" value="UniProtKB-SubCell"/>
</dbReference>
<feature type="transmembrane region" description="Helical" evidence="7">
    <location>
        <begin position="358"/>
        <end position="374"/>
    </location>
</feature>
<evidence type="ECO:0000256" key="7">
    <source>
        <dbReference type="SAM" id="Phobius"/>
    </source>
</evidence>
<feature type="transmembrane region" description="Helical" evidence="7">
    <location>
        <begin position="172"/>
        <end position="194"/>
    </location>
</feature>
<evidence type="ECO:0000313" key="9">
    <source>
        <dbReference type="EMBL" id="CAF2242793.1"/>
    </source>
</evidence>
<name>A0A817A3T9_9BILA</name>
<evidence type="ECO:0000313" key="13">
    <source>
        <dbReference type="Proteomes" id="UP000663866"/>
    </source>
</evidence>
<keyword evidence="5 7" id="KW-1133">Transmembrane helix</keyword>
<accession>A0A817A3T9</accession>
<organism evidence="9 12">
    <name type="scientific">Rotaria magnacalcarata</name>
    <dbReference type="NCBI Taxonomy" id="392030"/>
    <lineage>
        <taxon>Eukaryota</taxon>
        <taxon>Metazoa</taxon>
        <taxon>Spiralia</taxon>
        <taxon>Gnathifera</taxon>
        <taxon>Rotifera</taxon>
        <taxon>Eurotatoria</taxon>
        <taxon>Bdelloidea</taxon>
        <taxon>Philodinida</taxon>
        <taxon>Philodinidae</taxon>
        <taxon>Rotaria</taxon>
    </lineage>
</organism>
<dbReference type="EMBL" id="CAJOBG010001201">
    <property type="protein sequence ID" value="CAF3905608.1"/>
    <property type="molecule type" value="Genomic_DNA"/>
</dbReference>
<evidence type="ECO:0000256" key="4">
    <source>
        <dbReference type="ARBA" id="ARBA00022692"/>
    </source>
</evidence>
<evidence type="ECO:0000256" key="2">
    <source>
        <dbReference type="ARBA" id="ARBA00005808"/>
    </source>
</evidence>
<comment type="caution">
    <text evidence="9">The sequence shown here is derived from an EMBL/GenBank/DDBJ whole genome shotgun (WGS) entry which is preliminary data.</text>
</comment>
<evidence type="ECO:0000256" key="5">
    <source>
        <dbReference type="ARBA" id="ARBA00022989"/>
    </source>
</evidence>
<feature type="transmembrane region" description="Helical" evidence="7">
    <location>
        <begin position="131"/>
        <end position="151"/>
    </location>
</feature>
<dbReference type="GO" id="GO:0044341">
    <property type="term" value="P:sodium-dependent phosphate transport"/>
    <property type="evidence" value="ECO:0007669"/>
    <property type="project" value="InterPro"/>
</dbReference>
<dbReference type="EMBL" id="CAJNRG010005805">
    <property type="protein sequence ID" value="CAF2080479.1"/>
    <property type="molecule type" value="Genomic_DNA"/>
</dbReference>
<keyword evidence="3" id="KW-1003">Cell membrane</keyword>
<protein>
    <recommendedName>
        <fullName evidence="14">Sodium-dependent phosphate transport protein 2B</fullName>
    </recommendedName>
</protein>
<feature type="transmembrane region" description="Helical" evidence="7">
    <location>
        <begin position="450"/>
        <end position="473"/>
    </location>
</feature>
<feature type="transmembrane region" description="Helical" evidence="7">
    <location>
        <begin position="43"/>
        <end position="68"/>
    </location>
</feature>
<evidence type="ECO:0000313" key="10">
    <source>
        <dbReference type="EMBL" id="CAF3905608.1"/>
    </source>
</evidence>
<evidence type="ECO:0000313" key="12">
    <source>
        <dbReference type="Proteomes" id="UP000663856"/>
    </source>
</evidence>
<feature type="transmembrane region" description="Helical" evidence="7">
    <location>
        <begin position="285"/>
        <end position="307"/>
    </location>
</feature>
<dbReference type="GO" id="GO:0005436">
    <property type="term" value="F:sodium:phosphate symporter activity"/>
    <property type="evidence" value="ECO:0007669"/>
    <property type="project" value="InterPro"/>
</dbReference>
<evidence type="ECO:0000313" key="11">
    <source>
        <dbReference type="EMBL" id="CAF3964864.1"/>
    </source>
</evidence>
<dbReference type="Proteomes" id="UP000663866">
    <property type="component" value="Unassembled WGS sequence"/>
</dbReference>
<dbReference type="Pfam" id="PF02690">
    <property type="entry name" value="Na_Pi_cotrans"/>
    <property type="match status" value="2"/>
</dbReference>
<dbReference type="Proteomes" id="UP000663842">
    <property type="component" value="Unassembled WGS sequence"/>
</dbReference>
<dbReference type="AlphaFoldDB" id="A0A817A3T9"/>
<dbReference type="InterPro" id="IPR003841">
    <property type="entry name" value="Na/Pi_transpt"/>
</dbReference>
<feature type="transmembrane region" description="Helical" evidence="7">
    <location>
        <begin position="89"/>
        <end position="111"/>
    </location>
</feature>
<evidence type="ECO:0008006" key="14">
    <source>
        <dbReference type="Google" id="ProtNLM"/>
    </source>
</evidence>
<evidence type="ECO:0000256" key="3">
    <source>
        <dbReference type="ARBA" id="ARBA00022475"/>
    </source>
</evidence>
<feature type="transmembrane region" description="Helical" evidence="7">
    <location>
        <begin position="479"/>
        <end position="500"/>
    </location>
</feature>
<feature type="transmembrane region" description="Helical" evidence="7">
    <location>
        <begin position="328"/>
        <end position="352"/>
    </location>
</feature>
<proteinExistence type="inferred from homology"/>